<evidence type="ECO:0000259" key="4">
    <source>
        <dbReference type="PROSITE" id="PS50893"/>
    </source>
</evidence>
<dbReference type="PANTHER" id="PTHR43023">
    <property type="entry name" value="PROTEIN TRIGALACTOSYLDIACYLGLYCEROL 3, CHLOROPLASTIC"/>
    <property type="match status" value="1"/>
</dbReference>
<dbReference type="InterPro" id="IPR027417">
    <property type="entry name" value="P-loop_NTPase"/>
</dbReference>
<dbReference type="CDD" id="cd03261">
    <property type="entry name" value="ABC_Org_Solvent_Resistant"/>
    <property type="match status" value="1"/>
</dbReference>
<evidence type="ECO:0000313" key="6">
    <source>
        <dbReference type="Proteomes" id="UP001239782"/>
    </source>
</evidence>
<dbReference type="Gene3D" id="3.40.50.300">
    <property type="entry name" value="P-loop containing nucleotide triphosphate hydrolases"/>
    <property type="match status" value="1"/>
</dbReference>
<dbReference type="SMART" id="SM00382">
    <property type="entry name" value="AAA"/>
    <property type="match status" value="1"/>
</dbReference>
<reference evidence="5 6" key="1">
    <citation type="submission" date="2023-08" db="EMBL/GenBank/DDBJ databases">
        <title>Pleionea litopenaei sp. nov., isolated from stomach of juvenile Litopenaeus vannamei.</title>
        <authorList>
            <person name="Rho A.M."/>
            <person name="Hwang C.Y."/>
        </authorList>
    </citation>
    <scope>NUCLEOTIDE SEQUENCE [LARGE SCALE GENOMIC DNA]</scope>
    <source>
        <strain evidence="5 6">HL-JVS1</strain>
    </source>
</reference>
<keyword evidence="1" id="KW-0813">Transport</keyword>
<evidence type="ECO:0000313" key="5">
    <source>
        <dbReference type="EMBL" id="WMS86683.1"/>
    </source>
</evidence>
<gene>
    <name evidence="5" type="ORF">Q9312_15795</name>
</gene>
<evidence type="ECO:0000256" key="2">
    <source>
        <dbReference type="ARBA" id="ARBA00022741"/>
    </source>
</evidence>
<keyword evidence="2" id="KW-0547">Nucleotide-binding</keyword>
<keyword evidence="6" id="KW-1185">Reference proteome</keyword>
<dbReference type="Proteomes" id="UP001239782">
    <property type="component" value="Chromosome"/>
</dbReference>
<dbReference type="GO" id="GO:0016887">
    <property type="term" value="F:ATP hydrolysis activity"/>
    <property type="evidence" value="ECO:0007669"/>
    <property type="project" value="InterPro"/>
</dbReference>
<organism evidence="5 6">
    <name type="scientific">Pleionea litopenaei</name>
    <dbReference type="NCBI Taxonomy" id="3070815"/>
    <lineage>
        <taxon>Bacteria</taxon>
        <taxon>Pseudomonadati</taxon>
        <taxon>Pseudomonadota</taxon>
        <taxon>Gammaproteobacteria</taxon>
        <taxon>Oceanospirillales</taxon>
        <taxon>Pleioneaceae</taxon>
        <taxon>Pleionea</taxon>
    </lineage>
</organism>
<dbReference type="PANTHER" id="PTHR43023:SF3">
    <property type="entry name" value="PROTEIN TRIGALACTOSYLDIACYLGLYCEROL 3, CHLOROPLASTIC"/>
    <property type="match status" value="1"/>
</dbReference>
<dbReference type="SUPFAM" id="SSF52540">
    <property type="entry name" value="P-loop containing nucleoside triphosphate hydrolases"/>
    <property type="match status" value="1"/>
</dbReference>
<keyword evidence="3 5" id="KW-0067">ATP-binding</keyword>
<dbReference type="EMBL" id="CP133548">
    <property type="protein sequence ID" value="WMS86683.1"/>
    <property type="molecule type" value="Genomic_DNA"/>
</dbReference>
<sequence length="281" mass="31262">MGNLVDNNETVISVNQLSTHYGERLILDQLDFSVRRGEIMVIMGASGSGKSTLLRTMLGLNRPTNGEVNILGTNVSKAKQNELYRLRRQIGVAFQGGALFGNLSLIDNVQLPLKEHTNLDENTIRIMSRMKLDMMNLSGFDSLMPSELSGGMVKRAALARAVVMDPHLLFFDEPSAGLDPVVAAELDEHILELKKAMDMTIVVVTHELDSALRIADRLTVLDQGKMVICGTVDEVKQSDNQQVQNLLNRRASRAAVDPEEYLEMLTRVQAARPHRGHRYDR</sequence>
<proteinExistence type="predicted"/>
<dbReference type="Pfam" id="PF00005">
    <property type="entry name" value="ABC_tran"/>
    <property type="match status" value="1"/>
</dbReference>
<dbReference type="RefSeq" id="WP_309201828.1">
    <property type="nucleotide sequence ID" value="NZ_CP133548.1"/>
</dbReference>
<dbReference type="InterPro" id="IPR003593">
    <property type="entry name" value="AAA+_ATPase"/>
</dbReference>
<dbReference type="KEGG" id="plei:Q9312_15795"/>
<evidence type="ECO:0000256" key="3">
    <source>
        <dbReference type="ARBA" id="ARBA00022840"/>
    </source>
</evidence>
<name>A0AA51RSG5_9GAMM</name>
<dbReference type="GO" id="GO:0005524">
    <property type="term" value="F:ATP binding"/>
    <property type="evidence" value="ECO:0007669"/>
    <property type="project" value="UniProtKB-KW"/>
</dbReference>
<evidence type="ECO:0000256" key="1">
    <source>
        <dbReference type="ARBA" id="ARBA00022448"/>
    </source>
</evidence>
<protein>
    <submittedName>
        <fullName evidence="5">ABC transporter ATP-binding protein</fullName>
    </submittedName>
</protein>
<feature type="domain" description="ABC transporter" evidence="4">
    <location>
        <begin position="12"/>
        <end position="248"/>
    </location>
</feature>
<accession>A0AA51RSG5</accession>
<dbReference type="PROSITE" id="PS50893">
    <property type="entry name" value="ABC_TRANSPORTER_2"/>
    <property type="match status" value="1"/>
</dbReference>
<dbReference type="InterPro" id="IPR003439">
    <property type="entry name" value="ABC_transporter-like_ATP-bd"/>
</dbReference>
<dbReference type="AlphaFoldDB" id="A0AA51RSG5"/>